<dbReference type="HOGENOM" id="CLU_000288_7_18_1"/>
<organism evidence="2 3">
    <name type="scientific">Tulasnella calospora MUT 4182</name>
    <dbReference type="NCBI Taxonomy" id="1051891"/>
    <lineage>
        <taxon>Eukaryota</taxon>
        <taxon>Fungi</taxon>
        <taxon>Dikarya</taxon>
        <taxon>Basidiomycota</taxon>
        <taxon>Agaricomycotina</taxon>
        <taxon>Agaricomycetes</taxon>
        <taxon>Cantharellales</taxon>
        <taxon>Tulasnellaceae</taxon>
        <taxon>Tulasnella</taxon>
    </lineage>
</organism>
<dbReference type="PANTHER" id="PTHR44329">
    <property type="entry name" value="SERINE/THREONINE-PROTEIN KINASE TNNI3K-RELATED"/>
    <property type="match status" value="1"/>
</dbReference>
<gene>
    <name evidence="2" type="ORF">M407DRAFT_227403</name>
</gene>
<reference evidence="3" key="2">
    <citation type="submission" date="2015-01" db="EMBL/GenBank/DDBJ databases">
        <title>Evolutionary Origins and Diversification of the Mycorrhizal Mutualists.</title>
        <authorList>
            <consortium name="DOE Joint Genome Institute"/>
            <consortium name="Mycorrhizal Genomics Consortium"/>
            <person name="Kohler A."/>
            <person name="Kuo A."/>
            <person name="Nagy L.G."/>
            <person name="Floudas D."/>
            <person name="Copeland A."/>
            <person name="Barry K.W."/>
            <person name="Cichocki N."/>
            <person name="Veneault-Fourrey C."/>
            <person name="LaButti K."/>
            <person name="Lindquist E.A."/>
            <person name="Lipzen A."/>
            <person name="Lundell T."/>
            <person name="Morin E."/>
            <person name="Murat C."/>
            <person name="Riley R."/>
            <person name="Ohm R."/>
            <person name="Sun H."/>
            <person name="Tunlid A."/>
            <person name="Henrissat B."/>
            <person name="Grigoriev I.V."/>
            <person name="Hibbett D.S."/>
            <person name="Martin F."/>
        </authorList>
    </citation>
    <scope>NUCLEOTIDE SEQUENCE [LARGE SCALE GENOMIC DNA]</scope>
    <source>
        <strain evidence="3">MUT 4182</strain>
    </source>
</reference>
<dbReference type="PROSITE" id="PS00108">
    <property type="entry name" value="PROTEIN_KINASE_ST"/>
    <property type="match status" value="1"/>
</dbReference>
<feature type="domain" description="Protein kinase" evidence="1">
    <location>
        <begin position="33"/>
        <end position="315"/>
    </location>
</feature>
<evidence type="ECO:0000259" key="1">
    <source>
        <dbReference type="PROSITE" id="PS50011"/>
    </source>
</evidence>
<dbReference type="STRING" id="1051891.A0A0C3L6X0"/>
<dbReference type="InterPro" id="IPR008271">
    <property type="entry name" value="Ser/Thr_kinase_AS"/>
</dbReference>
<dbReference type="Pfam" id="PF07714">
    <property type="entry name" value="PK_Tyr_Ser-Thr"/>
    <property type="match status" value="1"/>
</dbReference>
<evidence type="ECO:0000313" key="2">
    <source>
        <dbReference type="EMBL" id="KIO29608.1"/>
    </source>
</evidence>
<dbReference type="SMART" id="SM00220">
    <property type="entry name" value="S_TKc"/>
    <property type="match status" value="1"/>
</dbReference>
<reference evidence="2 3" key="1">
    <citation type="submission" date="2014-04" db="EMBL/GenBank/DDBJ databases">
        <authorList>
            <consortium name="DOE Joint Genome Institute"/>
            <person name="Kuo A."/>
            <person name="Girlanda M."/>
            <person name="Perotto S."/>
            <person name="Kohler A."/>
            <person name="Nagy L.G."/>
            <person name="Floudas D."/>
            <person name="Copeland A."/>
            <person name="Barry K.W."/>
            <person name="Cichocki N."/>
            <person name="Veneault-Fourrey C."/>
            <person name="LaButti K."/>
            <person name="Lindquist E.A."/>
            <person name="Lipzen A."/>
            <person name="Lundell T."/>
            <person name="Morin E."/>
            <person name="Murat C."/>
            <person name="Sun H."/>
            <person name="Tunlid A."/>
            <person name="Henrissat B."/>
            <person name="Grigoriev I.V."/>
            <person name="Hibbett D.S."/>
            <person name="Martin F."/>
            <person name="Nordberg H.P."/>
            <person name="Cantor M.N."/>
            <person name="Hua S.X."/>
        </authorList>
    </citation>
    <scope>NUCLEOTIDE SEQUENCE [LARGE SCALE GENOMIC DNA]</scope>
    <source>
        <strain evidence="2 3">MUT 4182</strain>
    </source>
</reference>
<dbReference type="InterPro" id="IPR000719">
    <property type="entry name" value="Prot_kinase_dom"/>
</dbReference>
<keyword evidence="3" id="KW-1185">Reference proteome</keyword>
<dbReference type="PROSITE" id="PS50011">
    <property type="entry name" value="PROTEIN_KINASE_DOM"/>
    <property type="match status" value="1"/>
</dbReference>
<dbReference type="SUPFAM" id="SSF56112">
    <property type="entry name" value="Protein kinase-like (PK-like)"/>
    <property type="match status" value="1"/>
</dbReference>
<dbReference type="GO" id="GO:0005524">
    <property type="term" value="F:ATP binding"/>
    <property type="evidence" value="ECO:0007669"/>
    <property type="project" value="InterPro"/>
</dbReference>
<dbReference type="InterPro" id="IPR051681">
    <property type="entry name" value="Ser/Thr_Kinases-Pseudokinases"/>
</dbReference>
<sequence>MEVDMDYDSLNSTLDEVLLLVSHLRVEKHSLRFHDQFSHIYGGYAEILCATFEEGREPQIPALQFRGQVLAVKQLRAWGGNFERTRIAVRLAREIRVWSSLHHPNVLPLLGFFLSDDRDIAWLVSSYQPHGNVTQYIRKVNPGVGRRLGLLADAAQGLSYLHSLDPPICHGDIKAANVLVTDELIAVICDFGLSRAVQEEYSGLTTSRTLKGSLRHLSPELLDEDPVHTLASDIWAWGCLALEIMTEYIPYANAKSEQGIILAIARGRLPADISELHLPHNITTALTLCWNVKPNSRPSMERILSIITRPRHLWDSVIPDLSPGEHFVKGDEWSVLYKTESVSGFEMDSTLILG</sequence>
<dbReference type="Proteomes" id="UP000054248">
    <property type="component" value="Unassembled WGS sequence"/>
</dbReference>
<accession>A0A0C3L6X0</accession>
<dbReference type="GO" id="GO:0004674">
    <property type="term" value="F:protein serine/threonine kinase activity"/>
    <property type="evidence" value="ECO:0007669"/>
    <property type="project" value="TreeGrafter"/>
</dbReference>
<proteinExistence type="predicted"/>
<dbReference type="Gene3D" id="1.10.510.10">
    <property type="entry name" value="Transferase(Phosphotransferase) domain 1"/>
    <property type="match status" value="1"/>
</dbReference>
<evidence type="ECO:0000313" key="3">
    <source>
        <dbReference type="Proteomes" id="UP000054248"/>
    </source>
</evidence>
<name>A0A0C3L6X0_9AGAM</name>
<dbReference type="EMBL" id="KN822981">
    <property type="protein sequence ID" value="KIO29608.1"/>
    <property type="molecule type" value="Genomic_DNA"/>
</dbReference>
<dbReference type="InterPro" id="IPR001245">
    <property type="entry name" value="Ser-Thr/Tyr_kinase_cat_dom"/>
</dbReference>
<protein>
    <recommendedName>
        <fullName evidence="1">Protein kinase domain-containing protein</fullName>
    </recommendedName>
</protein>
<dbReference type="AlphaFoldDB" id="A0A0C3L6X0"/>
<dbReference type="OrthoDB" id="5809314at2759"/>
<dbReference type="InterPro" id="IPR011009">
    <property type="entry name" value="Kinase-like_dom_sf"/>
</dbReference>